<sequence>MHIALKAGERIYINGAVLRVDRKTSLELMNNAVFLLESHVLQAQDTTTPLRQIYFVLQSMLMDPVAAAHARDLAEILIASTRKTFSNRSIVEGLDEVEGLMGEDRLFDALKTIRSLYPIEAAIMSGKVPDAARAGTIVAA</sequence>
<evidence type="ECO:0000313" key="2">
    <source>
        <dbReference type="Proteomes" id="UP000586722"/>
    </source>
</evidence>
<keyword evidence="1" id="KW-0969">Cilium</keyword>
<organism evidence="1 2">
    <name type="scientific">Pannonibacter tanglangensis</name>
    <dbReference type="NCBI Taxonomy" id="2750084"/>
    <lineage>
        <taxon>Bacteria</taxon>
        <taxon>Pseudomonadati</taxon>
        <taxon>Pseudomonadota</taxon>
        <taxon>Alphaproteobacteria</taxon>
        <taxon>Hyphomicrobiales</taxon>
        <taxon>Stappiaceae</taxon>
        <taxon>Pannonibacter</taxon>
    </lineage>
</organism>
<protein>
    <submittedName>
        <fullName evidence="1">Flagellar biosynthesis repressor FlbT</fullName>
    </submittedName>
</protein>
<dbReference type="GO" id="GO:1902209">
    <property type="term" value="P:negative regulation of bacterial-type flagellum assembly"/>
    <property type="evidence" value="ECO:0007669"/>
    <property type="project" value="InterPro"/>
</dbReference>
<evidence type="ECO:0000313" key="1">
    <source>
        <dbReference type="EMBL" id="NBN79364.1"/>
    </source>
</evidence>
<dbReference type="Proteomes" id="UP000586722">
    <property type="component" value="Unassembled WGS sequence"/>
</dbReference>
<dbReference type="RefSeq" id="WP_161676802.1">
    <property type="nucleotide sequence ID" value="NZ_JAABLP010000003.1"/>
</dbReference>
<name>A0A7X5J927_9HYPH</name>
<dbReference type="NCBIfam" id="NF001995">
    <property type="entry name" value="PRK00794.1-1"/>
    <property type="match status" value="1"/>
</dbReference>
<dbReference type="GO" id="GO:0044781">
    <property type="term" value="P:bacterial-type flagellum organization"/>
    <property type="evidence" value="ECO:0007669"/>
    <property type="project" value="UniProtKB-KW"/>
</dbReference>
<keyword evidence="2" id="KW-1185">Reference proteome</keyword>
<dbReference type="Pfam" id="PF07378">
    <property type="entry name" value="FlbT"/>
    <property type="match status" value="1"/>
</dbReference>
<keyword evidence="1" id="KW-0966">Cell projection</keyword>
<dbReference type="InterPro" id="IPR009967">
    <property type="entry name" value="Flagellum_FlbT"/>
</dbReference>
<dbReference type="EMBL" id="JAABLQ010000001">
    <property type="protein sequence ID" value="NBN79364.1"/>
    <property type="molecule type" value="Genomic_DNA"/>
</dbReference>
<dbReference type="GO" id="GO:0006402">
    <property type="term" value="P:mRNA catabolic process"/>
    <property type="evidence" value="ECO:0007669"/>
    <property type="project" value="InterPro"/>
</dbReference>
<dbReference type="PIRSF" id="PIRSF009533">
    <property type="entry name" value="FlbT"/>
    <property type="match status" value="1"/>
</dbReference>
<keyword evidence="1" id="KW-0282">Flagellum</keyword>
<comment type="caution">
    <text evidence="1">The sequence shown here is derived from an EMBL/GenBank/DDBJ whole genome shotgun (WGS) entry which is preliminary data.</text>
</comment>
<gene>
    <name evidence="1" type="primary">flbT</name>
    <name evidence="1" type="ORF">GWI72_13890</name>
</gene>
<dbReference type="GO" id="GO:0048027">
    <property type="term" value="F:mRNA 5'-UTR binding"/>
    <property type="evidence" value="ECO:0007669"/>
    <property type="project" value="InterPro"/>
</dbReference>
<dbReference type="AlphaFoldDB" id="A0A7X5J927"/>
<reference evidence="2" key="1">
    <citation type="submission" date="2020-01" db="EMBL/GenBank/DDBJ databases">
        <authorList>
            <person name="Fang Y."/>
            <person name="Sun R."/>
            <person name="Nie L."/>
            <person name="He J."/>
            <person name="Hao L."/>
            <person name="Wang L."/>
            <person name="Su S."/>
            <person name="Lv E."/>
            <person name="Zhang Z."/>
            <person name="Xie R."/>
            <person name="Liu H."/>
        </authorList>
    </citation>
    <scope>NUCLEOTIDE SEQUENCE [LARGE SCALE GENOMIC DNA]</scope>
    <source>
        <strain evidence="2">XCT-53</strain>
    </source>
</reference>
<accession>A0A7X5J927</accession>
<proteinExistence type="predicted"/>